<accession>A0ABV1GI85</accession>
<dbReference type="Proteomes" id="UP001477672">
    <property type="component" value="Unassembled WGS sequence"/>
</dbReference>
<gene>
    <name evidence="1" type="ORF">WMO24_14235</name>
</gene>
<reference evidence="1 2" key="1">
    <citation type="submission" date="2024-03" db="EMBL/GenBank/DDBJ databases">
        <title>Human intestinal bacterial collection.</title>
        <authorList>
            <person name="Pauvert C."/>
            <person name="Hitch T.C.A."/>
            <person name="Clavel T."/>
        </authorList>
    </citation>
    <scope>NUCLEOTIDE SEQUENCE [LARGE SCALE GENOMIC DNA]</scope>
    <source>
        <strain evidence="1 2">CLA-JM-H11</strain>
    </source>
</reference>
<dbReference type="EMBL" id="JBBMFA010000111">
    <property type="protein sequence ID" value="MEQ2521576.1"/>
    <property type="molecule type" value="Genomic_DNA"/>
</dbReference>
<sequence>MMSRQGDFLIYCVETYKTAKNLTGKQVADLFTRYRVWEYVYSCFEALHTTGANYIVEDIDLYIEARKPIMA</sequence>
<dbReference type="RefSeq" id="WP_349217032.1">
    <property type="nucleotide sequence ID" value="NZ_JBBMFA010000111.1"/>
</dbReference>
<dbReference type="Pfam" id="PF12668">
    <property type="entry name" value="DUF3791"/>
    <property type="match status" value="1"/>
</dbReference>
<evidence type="ECO:0000313" key="2">
    <source>
        <dbReference type="Proteomes" id="UP001477672"/>
    </source>
</evidence>
<name>A0ABV1GI85_9FIRM</name>
<dbReference type="InterPro" id="IPR024269">
    <property type="entry name" value="DUF3791"/>
</dbReference>
<comment type="caution">
    <text evidence="1">The sequence shown here is derived from an EMBL/GenBank/DDBJ whole genome shotgun (WGS) entry which is preliminary data.</text>
</comment>
<proteinExistence type="predicted"/>
<evidence type="ECO:0000313" key="1">
    <source>
        <dbReference type="EMBL" id="MEQ2521576.1"/>
    </source>
</evidence>
<protein>
    <submittedName>
        <fullName evidence="1">DUF3791 domain-containing protein</fullName>
    </submittedName>
</protein>
<keyword evidence="2" id="KW-1185">Reference proteome</keyword>
<organism evidence="1 2">
    <name type="scientific">Ruthenibacterium intestinale</name>
    <dbReference type="NCBI Taxonomy" id="3133163"/>
    <lineage>
        <taxon>Bacteria</taxon>
        <taxon>Bacillati</taxon>
        <taxon>Bacillota</taxon>
        <taxon>Clostridia</taxon>
        <taxon>Eubacteriales</taxon>
        <taxon>Oscillospiraceae</taxon>
        <taxon>Ruthenibacterium</taxon>
    </lineage>
</organism>